<accession>A0A6I5RWB9</accession>
<dbReference type="NCBIfam" id="TIGR03696">
    <property type="entry name" value="Rhs_assc_core"/>
    <property type="match status" value="1"/>
</dbReference>
<feature type="non-terminal residue" evidence="1">
    <location>
        <position position="1"/>
    </location>
</feature>
<name>A0A6I5RWB9_9PSED</name>
<comment type="caution">
    <text evidence="1">The sequence shown here is derived from an EMBL/GenBank/DDBJ whole genome shotgun (WGS) entry which is preliminary data.</text>
</comment>
<protein>
    <submittedName>
        <fullName evidence="1">RHS repeat-associated core domain-containing protein</fullName>
    </submittedName>
</protein>
<dbReference type="Gene3D" id="2.180.10.10">
    <property type="entry name" value="RHS repeat-associated core"/>
    <property type="match status" value="1"/>
</dbReference>
<keyword evidence="2" id="KW-1185">Reference proteome</keyword>
<gene>
    <name evidence="1" type="ORF">G3O07_22945</name>
</gene>
<dbReference type="InterPro" id="IPR022385">
    <property type="entry name" value="Rhs_assc_core"/>
</dbReference>
<evidence type="ECO:0000313" key="2">
    <source>
        <dbReference type="Proteomes" id="UP000471751"/>
    </source>
</evidence>
<proteinExistence type="predicted"/>
<reference evidence="1 2" key="1">
    <citation type="submission" date="2020-02" db="EMBL/GenBank/DDBJ databases">
        <title>Broccoli isolated Pseudomonas sp.</title>
        <authorList>
            <person name="Fujikawa T."/>
            <person name="Sawada H."/>
        </authorList>
    </citation>
    <scope>NUCLEOTIDE SEQUENCE [LARGE SCALE GENOMIC DNA]</scope>
    <source>
        <strain evidence="1 2">JCM 32154</strain>
    </source>
</reference>
<dbReference type="InterPro" id="IPR050708">
    <property type="entry name" value="T6SS_VgrG/RHS"/>
</dbReference>
<dbReference type="PANTHER" id="PTHR32305">
    <property type="match status" value="1"/>
</dbReference>
<evidence type="ECO:0000313" key="1">
    <source>
        <dbReference type="EMBL" id="NES11940.1"/>
    </source>
</evidence>
<dbReference type="AlphaFoldDB" id="A0A6I5RWB9"/>
<sequence>PLRFQGQYYDHETGLHYNRYRYYDPLTGRFISKDPIGYAGGLKPVCGMRRIRFSGLIRLV</sequence>
<dbReference type="Proteomes" id="UP000471751">
    <property type="component" value="Unassembled WGS sequence"/>
</dbReference>
<organism evidence="1 2">
    <name type="scientific">Pseudomonas laurentiana</name>
    <dbReference type="NCBI Taxonomy" id="2364649"/>
    <lineage>
        <taxon>Bacteria</taxon>
        <taxon>Pseudomonadati</taxon>
        <taxon>Pseudomonadota</taxon>
        <taxon>Gammaproteobacteria</taxon>
        <taxon>Pseudomonadales</taxon>
        <taxon>Pseudomonadaceae</taxon>
        <taxon>Pseudomonas</taxon>
    </lineage>
</organism>
<dbReference type="PRINTS" id="PR00394">
    <property type="entry name" value="RHSPROTEIN"/>
</dbReference>
<dbReference type="PANTHER" id="PTHR32305:SF15">
    <property type="entry name" value="PROTEIN RHSA-RELATED"/>
    <property type="match status" value="1"/>
</dbReference>
<dbReference type="EMBL" id="JAAHBT010000361">
    <property type="protein sequence ID" value="NES11940.1"/>
    <property type="molecule type" value="Genomic_DNA"/>
</dbReference>